<proteinExistence type="predicted"/>
<dbReference type="AlphaFoldDB" id="A0A2D1U9T9"/>
<accession>A0A2D1U9T9</accession>
<evidence type="ECO:0000313" key="1">
    <source>
        <dbReference type="EMBL" id="ATP58399.1"/>
    </source>
</evidence>
<evidence type="ECO:0000313" key="2">
    <source>
        <dbReference type="Proteomes" id="UP000223749"/>
    </source>
</evidence>
<keyword evidence="2" id="KW-1185">Reference proteome</keyword>
<gene>
    <name evidence="1" type="ORF">CPT03_18995</name>
</gene>
<dbReference type="KEGG" id="pgs:CPT03_18995"/>
<dbReference type="Proteomes" id="UP000223749">
    <property type="component" value="Chromosome"/>
</dbReference>
<dbReference type="EMBL" id="CP024091">
    <property type="protein sequence ID" value="ATP58399.1"/>
    <property type="molecule type" value="Genomic_DNA"/>
</dbReference>
<name>A0A2D1U9T9_9SPHI</name>
<organism evidence="1 2">
    <name type="scientific">Pedobacter ginsengisoli</name>
    <dbReference type="NCBI Taxonomy" id="363852"/>
    <lineage>
        <taxon>Bacteria</taxon>
        <taxon>Pseudomonadati</taxon>
        <taxon>Bacteroidota</taxon>
        <taxon>Sphingobacteriia</taxon>
        <taxon>Sphingobacteriales</taxon>
        <taxon>Sphingobacteriaceae</taxon>
        <taxon>Pedobacter</taxon>
    </lineage>
</organism>
<protein>
    <submittedName>
        <fullName evidence="1">Uncharacterized protein</fullName>
    </submittedName>
</protein>
<sequence>MYYWYNGSKIPLVIDSTIGIVLTEDYENVRSSLKSVSQSTKLRSDYYLFESKARLDLSKVIGKVKNLQYGYKTLSNQQLTPTGEIVVQPKQGVEFGAILAKSNAKLSIKNRNKYGTYVLKVESNASILDVANEIYKSGLVESSHPNFIARIVKFSNDPLFSS</sequence>
<reference evidence="1 2" key="1">
    <citation type="submission" date="2017-10" db="EMBL/GenBank/DDBJ databases">
        <title>Whole genome of Pedobacter ginsengisoli T01R-27 isolated from tomato rhizosphere.</title>
        <authorList>
            <person name="Weon H.-Y."/>
            <person name="Lee S.A."/>
            <person name="Sang M.K."/>
            <person name="Song J."/>
        </authorList>
    </citation>
    <scope>NUCLEOTIDE SEQUENCE [LARGE SCALE GENOMIC DNA]</scope>
    <source>
        <strain evidence="1 2">T01R-27</strain>
    </source>
</reference>